<dbReference type="EMBL" id="LT906439">
    <property type="protein sequence ID" value="SNU90617.1"/>
    <property type="molecule type" value="Genomic_DNA"/>
</dbReference>
<accession>A0A239SYU9</accession>
<name>A0A239SYU9_9STRE</name>
<dbReference type="RefSeq" id="WP_018373999.1">
    <property type="nucleotide sequence ID" value="NZ_LT906439.1"/>
</dbReference>
<dbReference type="KEGG" id="smen:SAMEA4412692_1930"/>
<reference evidence="1 2" key="1">
    <citation type="submission" date="2017-06" db="EMBL/GenBank/DDBJ databases">
        <authorList>
            <consortium name="Pathogen Informatics"/>
        </authorList>
    </citation>
    <scope>NUCLEOTIDE SEQUENCE [LARGE SCALE GENOMIC DNA]</scope>
    <source>
        <strain evidence="1 2">NCTC13788</strain>
    </source>
</reference>
<gene>
    <name evidence="1" type="ORF">SAMEA4412692_01930</name>
</gene>
<organism evidence="1 2">
    <name type="scientific">Streptococcus merionis</name>
    <dbReference type="NCBI Taxonomy" id="400065"/>
    <lineage>
        <taxon>Bacteria</taxon>
        <taxon>Bacillati</taxon>
        <taxon>Bacillota</taxon>
        <taxon>Bacilli</taxon>
        <taxon>Lactobacillales</taxon>
        <taxon>Streptococcaceae</taxon>
        <taxon>Streptococcus</taxon>
    </lineage>
</organism>
<evidence type="ECO:0000313" key="1">
    <source>
        <dbReference type="EMBL" id="SNU90617.1"/>
    </source>
</evidence>
<dbReference type="OrthoDB" id="9949608at2"/>
<dbReference type="STRING" id="1123308.GCA_000380085_01456"/>
<dbReference type="Proteomes" id="UP000215185">
    <property type="component" value="Chromosome 1"/>
</dbReference>
<sequence length="335" mass="40044">MVELGFTKTKEYKKILETYLEALNQLSKYQQWSTITDKVNEDMERRQGVLAKMYKEYKANRIAENEGKLTEIEKRFKNSRNVYDNPQAELLRRQDFDMELSLMDTYQVKEMLEDPNRDLSRYELKKIETAYRDNISILSALQKRVPEEDAFYLNDPEYSRMAEENNVIRAINHMGLSFFYVPDSEQPNGYQYLNLTLVKQPYNIIAGYKRIEEVNRLLGELDKAISSARSGLLSLTKREVQAPKYEFEEFDERIFRDSENFDITIRFKYLKERYDDKTTDRWDFRRDDYNPTAHLQFLERRLASKLKRDPEFAHRYRQAENAATYKPSESGVVDE</sequence>
<keyword evidence="2" id="KW-1185">Reference proteome</keyword>
<evidence type="ECO:0000313" key="2">
    <source>
        <dbReference type="Proteomes" id="UP000215185"/>
    </source>
</evidence>
<dbReference type="AlphaFoldDB" id="A0A239SYU9"/>
<proteinExistence type="predicted"/>
<protein>
    <submittedName>
        <fullName evidence="1">Uncharacterized protein</fullName>
    </submittedName>
</protein>